<dbReference type="InterPro" id="IPR036928">
    <property type="entry name" value="AS_sf"/>
</dbReference>
<dbReference type="Gene3D" id="3.90.1300.10">
    <property type="entry name" value="Amidase signature (AS) domain"/>
    <property type="match status" value="1"/>
</dbReference>
<evidence type="ECO:0000256" key="1">
    <source>
        <dbReference type="ARBA" id="ARBA00009199"/>
    </source>
</evidence>
<evidence type="ECO:0000313" key="3">
    <source>
        <dbReference type="EMBL" id="KRG68760.1"/>
    </source>
</evidence>
<sequence length="482" mass="51069">MSLRSPGSLPAWALSATDASALLRRGELSAVELTRSCLGRIAVVNPVVNALNFVDEAAAIRAAEQADAALARGAVSAPLHGIPVAIKDNTDVRGQPMTNGIVALKDNIASADAPQVARLRAAGAIVLGRSNTPCFSFSWDARNDLHGTTWNPWSRAHTPGGSSGGAACAVATGMVPLAHGNDIGGSIRHPAYCCGVAGLRPTPGRVPGLFSPAKGDEALGLQLMLVDGPIARGVADLRLMLESMTGFDPRVPGSLPLPLPFPASPLLPGTRIGVLREDDVKPRTPTVAAALERAVVALQQAGFTVEEVRLPELAEAWRLWWLLVMEETRALLPSIERDGDAPIKAWIGFNYDVASEMWGRQPSLTDYINGYARRARLIASLQQKLRRYPVILMPVASEEPFKQGQHYADLASARAAIASGWPLMAIPVLGFPALAVPTGCVDGLPTGVQLMGRRFHERDVLQVGAALEAAMPVLTPMDPLRT</sequence>
<dbReference type="EMBL" id="LDJK01000087">
    <property type="protein sequence ID" value="KRG68760.1"/>
    <property type="molecule type" value="Genomic_DNA"/>
</dbReference>
<dbReference type="InterPro" id="IPR020556">
    <property type="entry name" value="Amidase_CS"/>
</dbReference>
<dbReference type="InterPro" id="IPR023631">
    <property type="entry name" value="Amidase_dom"/>
</dbReference>
<name>A0A0R0CUZ2_9GAMM</name>
<evidence type="ECO:0000313" key="4">
    <source>
        <dbReference type="Proteomes" id="UP000051386"/>
    </source>
</evidence>
<proteinExistence type="inferred from homology"/>
<protein>
    <recommendedName>
        <fullName evidence="2">Amidase domain-containing protein</fullName>
    </recommendedName>
</protein>
<dbReference type="PROSITE" id="PS00571">
    <property type="entry name" value="AMIDASES"/>
    <property type="match status" value="1"/>
</dbReference>
<dbReference type="GO" id="GO:0003824">
    <property type="term" value="F:catalytic activity"/>
    <property type="evidence" value="ECO:0007669"/>
    <property type="project" value="InterPro"/>
</dbReference>
<dbReference type="NCBIfam" id="NF005687">
    <property type="entry name" value="PRK07487.1"/>
    <property type="match status" value="1"/>
</dbReference>
<dbReference type="SUPFAM" id="SSF75304">
    <property type="entry name" value="Amidase signature (AS) enzymes"/>
    <property type="match status" value="1"/>
</dbReference>
<gene>
    <name evidence="3" type="ORF">ABB28_16005</name>
</gene>
<dbReference type="PANTHER" id="PTHR11895">
    <property type="entry name" value="TRANSAMIDASE"/>
    <property type="match status" value="1"/>
</dbReference>
<feature type="domain" description="Amidase" evidence="2">
    <location>
        <begin position="32"/>
        <end position="461"/>
    </location>
</feature>
<dbReference type="AlphaFoldDB" id="A0A0R0CUZ2"/>
<dbReference type="Proteomes" id="UP000051386">
    <property type="component" value="Unassembled WGS sequence"/>
</dbReference>
<comment type="caution">
    <text evidence="3">The sequence shown here is derived from an EMBL/GenBank/DDBJ whole genome shotgun (WGS) entry which is preliminary data.</text>
</comment>
<organism evidence="3 4">
    <name type="scientific">Stenotrophomonas chelatiphaga</name>
    <dbReference type="NCBI Taxonomy" id="517011"/>
    <lineage>
        <taxon>Bacteria</taxon>
        <taxon>Pseudomonadati</taxon>
        <taxon>Pseudomonadota</taxon>
        <taxon>Gammaproteobacteria</taxon>
        <taxon>Lysobacterales</taxon>
        <taxon>Lysobacteraceae</taxon>
        <taxon>Stenotrophomonas</taxon>
    </lineage>
</organism>
<dbReference type="PATRIC" id="fig|517011.3.peg.3388"/>
<dbReference type="Pfam" id="PF01425">
    <property type="entry name" value="Amidase"/>
    <property type="match status" value="1"/>
</dbReference>
<keyword evidence="4" id="KW-1185">Reference proteome</keyword>
<dbReference type="InterPro" id="IPR000120">
    <property type="entry name" value="Amidase"/>
</dbReference>
<evidence type="ECO:0000259" key="2">
    <source>
        <dbReference type="Pfam" id="PF01425"/>
    </source>
</evidence>
<accession>A0A0R0CUZ2</accession>
<comment type="similarity">
    <text evidence="1">Belongs to the amidase family.</text>
</comment>
<reference evidence="3 4" key="1">
    <citation type="submission" date="2015-05" db="EMBL/GenBank/DDBJ databases">
        <title>Genome sequencing and analysis of members of genus Stenotrophomonas.</title>
        <authorList>
            <person name="Patil P.P."/>
            <person name="Midha S."/>
            <person name="Patil P.B."/>
        </authorList>
    </citation>
    <scope>NUCLEOTIDE SEQUENCE [LARGE SCALE GENOMIC DNA]</scope>
    <source>
        <strain evidence="3 4">DSM 21508</strain>
    </source>
</reference>
<dbReference type="PANTHER" id="PTHR11895:SF7">
    <property type="entry name" value="GLUTAMYL-TRNA(GLN) AMIDOTRANSFERASE SUBUNIT A, MITOCHONDRIAL"/>
    <property type="match status" value="1"/>
</dbReference>